<dbReference type="EMBL" id="CP030103">
    <property type="protein sequence ID" value="AWX42598.1"/>
    <property type="molecule type" value="Genomic_DNA"/>
</dbReference>
<dbReference type="Gene3D" id="1.10.3720.10">
    <property type="entry name" value="MetI-like"/>
    <property type="match status" value="1"/>
</dbReference>
<dbReference type="Pfam" id="PF00528">
    <property type="entry name" value="BPD_transp_1"/>
    <property type="match status" value="1"/>
</dbReference>
<evidence type="ECO:0000256" key="7">
    <source>
        <dbReference type="RuleBase" id="RU363032"/>
    </source>
</evidence>
<dbReference type="PROSITE" id="PS50928">
    <property type="entry name" value="ABC_TM1"/>
    <property type="match status" value="1"/>
</dbReference>
<dbReference type="SUPFAM" id="SSF161098">
    <property type="entry name" value="MetI-like"/>
    <property type="match status" value="1"/>
</dbReference>
<gene>
    <name evidence="8" type="ORF">DK849_00665</name>
</gene>
<evidence type="ECO:0000256" key="1">
    <source>
        <dbReference type="ARBA" id="ARBA00004651"/>
    </source>
</evidence>
<feature type="transmembrane region" description="Helical" evidence="7">
    <location>
        <begin position="43"/>
        <end position="63"/>
    </location>
</feature>
<comment type="subcellular location">
    <subcellularLocation>
        <location evidence="1 7">Cell membrane</location>
        <topology evidence="1 7">Multi-pass membrane protein</topology>
    </subcellularLocation>
</comment>
<keyword evidence="6 7" id="KW-0472">Membrane</keyword>
<dbReference type="PANTHER" id="PTHR43386:SF1">
    <property type="entry name" value="D,D-DIPEPTIDE TRANSPORT SYSTEM PERMEASE PROTEIN DDPC-RELATED"/>
    <property type="match status" value="1"/>
</dbReference>
<dbReference type="InterPro" id="IPR035906">
    <property type="entry name" value="MetI-like_sf"/>
</dbReference>
<keyword evidence="2 7" id="KW-0813">Transport</keyword>
<evidence type="ECO:0000313" key="9">
    <source>
        <dbReference type="Proteomes" id="UP000249865"/>
    </source>
</evidence>
<accession>A0A2Z4LM95</accession>
<evidence type="ECO:0000256" key="2">
    <source>
        <dbReference type="ARBA" id="ARBA00022448"/>
    </source>
</evidence>
<protein>
    <submittedName>
        <fullName evidence="8">ABC transporter permease</fullName>
    </submittedName>
</protein>
<dbReference type="GO" id="GO:0005886">
    <property type="term" value="C:plasma membrane"/>
    <property type="evidence" value="ECO:0007669"/>
    <property type="project" value="UniProtKB-SubCell"/>
</dbReference>
<dbReference type="InterPro" id="IPR025966">
    <property type="entry name" value="OppC_N"/>
</dbReference>
<feature type="transmembrane region" description="Helical" evidence="7">
    <location>
        <begin position="325"/>
        <end position="349"/>
    </location>
</feature>
<feature type="transmembrane region" description="Helical" evidence="7">
    <location>
        <begin position="191"/>
        <end position="219"/>
    </location>
</feature>
<keyword evidence="5 7" id="KW-1133">Transmembrane helix</keyword>
<proteinExistence type="inferred from homology"/>
<dbReference type="Proteomes" id="UP000249865">
    <property type="component" value="Chromosome"/>
</dbReference>
<evidence type="ECO:0000256" key="6">
    <source>
        <dbReference type="ARBA" id="ARBA00023136"/>
    </source>
</evidence>
<sequence length="394" mass="45057">MNYKIDPSLLKFADKKIAKNTVTVHKSNARLFWERFTKKKTNIVALIFFVIILLSILIATFFIKYSPTNSIHQNSFVVNNLPSEYLDVVNRNFERGDQLDFIRKIAELEQNRATQLGEIPVFKILFDSSRDVGGSMTTNTDIVELWYSPYDLIKAINLNVDEVNKIKIDHTIILGTNSNGIDIFSRLLTSFWLTILIIFTSMIFNIFTGFTLGSLSGLNKEKMFFKFIDMIASFINSIPELIWIFILCIAFTTNFIGIVCAFILISWTTFYELSKNETLQLRHKDFINSAKAIGLNQFQLIYLEIFKIILPSIINLIIDRFCMNLLIISSLSFLDLITNSSNLNIGSILKEAINSISYNPSYLIVVVILITSFTVSLKLFNNSLSQTFNPIISK</sequence>
<organism evidence="8 9">
    <name type="scientific">Metamycoplasma cloacale</name>
    <dbReference type="NCBI Taxonomy" id="92401"/>
    <lineage>
        <taxon>Bacteria</taxon>
        <taxon>Bacillati</taxon>
        <taxon>Mycoplasmatota</taxon>
        <taxon>Mycoplasmoidales</taxon>
        <taxon>Metamycoplasmataceae</taxon>
        <taxon>Metamycoplasma</taxon>
    </lineage>
</organism>
<dbReference type="Pfam" id="PF12911">
    <property type="entry name" value="OppC_N"/>
    <property type="match status" value="1"/>
</dbReference>
<dbReference type="AlphaFoldDB" id="A0A2Z4LM95"/>
<evidence type="ECO:0000256" key="4">
    <source>
        <dbReference type="ARBA" id="ARBA00022692"/>
    </source>
</evidence>
<dbReference type="InterPro" id="IPR050366">
    <property type="entry name" value="BP-dependent_transpt_permease"/>
</dbReference>
<comment type="similarity">
    <text evidence="7">Belongs to the binding-protein-dependent transport system permease family.</text>
</comment>
<dbReference type="KEGG" id="mclo:DK849_00665"/>
<keyword evidence="4 7" id="KW-0812">Transmembrane</keyword>
<dbReference type="RefSeq" id="WP_029330000.1">
    <property type="nucleotide sequence ID" value="NZ_CP030103.1"/>
</dbReference>
<dbReference type="GO" id="GO:0055085">
    <property type="term" value="P:transmembrane transport"/>
    <property type="evidence" value="ECO:0007669"/>
    <property type="project" value="InterPro"/>
</dbReference>
<reference evidence="9" key="1">
    <citation type="submission" date="2018-06" db="EMBL/GenBank/DDBJ databases">
        <title>Complete genome sequences of Mycoplasma anatis, M. anseris and M. cloacale type strains.</title>
        <authorList>
            <person name="Grozner D."/>
            <person name="Forro B."/>
            <person name="Sulyok K.M."/>
            <person name="Marton S."/>
            <person name="Kreizinger Z."/>
            <person name="Banyai K."/>
            <person name="Gyuranecz M."/>
        </authorList>
    </citation>
    <scope>NUCLEOTIDE SEQUENCE [LARGE SCALE GENOMIC DNA]</scope>
    <source>
        <strain evidence="9">NCTC 10199</strain>
    </source>
</reference>
<evidence type="ECO:0000256" key="5">
    <source>
        <dbReference type="ARBA" id="ARBA00022989"/>
    </source>
</evidence>
<dbReference type="CDD" id="cd06261">
    <property type="entry name" value="TM_PBP2"/>
    <property type="match status" value="1"/>
</dbReference>
<dbReference type="InterPro" id="IPR000515">
    <property type="entry name" value="MetI-like"/>
</dbReference>
<evidence type="ECO:0000313" key="8">
    <source>
        <dbReference type="EMBL" id="AWX42598.1"/>
    </source>
</evidence>
<dbReference type="OrthoDB" id="397301at2"/>
<keyword evidence="3" id="KW-1003">Cell membrane</keyword>
<dbReference type="PANTHER" id="PTHR43386">
    <property type="entry name" value="OLIGOPEPTIDE TRANSPORT SYSTEM PERMEASE PROTEIN APPC"/>
    <property type="match status" value="1"/>
</dbReference>
<evidence type="ECO:0000256" key="3">
    <source>
        <dbReference type="ARBA" id="ARBA00022475"/>
    </source>
</evidence>
<feature type="transmembrane region" description="Helical" evidence="7">
    <location>
        <begin position="240"/>
        <end position="267"/>
    </location>
</feature>
<name>A0A2Z4LM95_9BACT</name>
<feature type="transmembrane region" description="Helical" evidence="7">
    <location>
        <begin position="361"/>
        <end position="380"/>
    </location>
</feature>
<keyword evidence="9" id="KW-1185">Reference proteome</keyword>